<feature type="domain" description="UvrC family homology region profile" evidence="10">
    <location>
        <begin position="268"/>
        <end position="495"/>
    </location>
</feature>
<evidence type="ECO:0000256" key="5">
    <source>
        <dbReference type="ARBA" id="ARBA00023204"/>
    </source>
</evidence>
<dbReference type="InterPro" id="IPR001943">
    <property type="entry name" value="UVR_dom"/>
</dbReference>
<keyword evidence="2 7" id="KW-0227">DNA damage</keyword>
<dbReference type="SMART" id="SM00278">
    <property type="entry name" value="HhH1"/>
    <property type="match status" value="2"/>
</dbReference>
<dbReference type="NCBIfam" id="TIGR00194">
    <property type="entry name" value="uvrC"/>
    <property type="match status" value="1"/>
</dbReference>
<proteinExistence type="inferred from homology"/>
<comment type="subcellular location">
    <subcellularLocation>
        <location evidence="7">Cytoplasm</location>
    </subcellularLocation>
</comment>
<feature type="domain" description="UVR" evidence="8">
    <location>
        <begin position="214"/>
        <end position="249"/>
    </location>
</feature>
<evidence type="ECO:0000256" key="6">
    <source>
        <dbReference type="ARBA" id="ARBA00023236"/>
    </source>
</evidence>
<evidence type="ECO:0000256" key="3">
    <source>
        <dbReference type="ARBA" id="ARBA00022769"/>
    </source>
</evidence>
<dbReference type="InterPro" id="IPR001162">
    <property type="entry name" value="UvrC_RNase_H_dom"/>
</dbReference>
<comment type="caution">
    <text evidence="11">The sequence shown here is derived from an EMBL/GenBank/DDBJ whole genome shotgun (WGS) entry which is preliminary data.</text>
</comment>
<dbReference type="EMBL" id="NJBN01000004">
    <property type="protein sequence ID" value="TKJ40731.1"/>
    <property type="molecule type" value="Genomic_DNA"/>
</dbReference>
<evidence type="ECO:0000313" key="11">
    <source>
        <dbReference type="EMBL" id="TKJ40731.1"/>
    </source>
</evidence>
<dbReference type="Pfam" id="PF02151">
    <property type="entry name" value="UVR"/>
    <property type="match status" value="1"/>
</dbReference>
<dbReference type="Pfam" id="PF01541">
    <property type="entry name" value="GIY-YIG"/>
    <property type="match status" value="1"/>
</dbReference>
<dbReference type="InterPro" id="IPR047296">
    <property type="entry name" value="GIY-YIG_UvrC_Cho"/>
</dbReference>
<dbReference type="InterPro" id="IPR004791">
    <property type="entry name" value="UvrC"/>
</dbReference>
<evidence type="ECO:0000256" key="2">
    <source>
        <dbReference type="ARBA" id="ARBA00022763"/>
    </source>
</evidence>
<dbReference type="PROSITE" id="PS50151">
    <property type="entry name" value="UVR"/>
    <property type="match status" value="1"/>
</dbReference>
<dbReference type="PANTHER" id="PTHR30562">
    <property type="entry name" value="UVRC/OXIDOREDUCTASE"/>
    <property type="match status" value="1"/>
</dbReference>
<dbReference type="InterPro" id="IPR035901">
    <property type="entry name" value="GIY-YIG_endonuc_sf"/>
</dbReference>
<dbReference type="Gene3D" id="1.10.150.20">
    <property type="entry name" value="5' to 3' exonuclease, C-terminal subdomain"/>
    <property type="match status" value="1"/>
</dbReference>
<dbReference type="AlphaFoldDB" id="A0A532V0L2"/>
<dbReference type="Pfam" id="PF22920">
    <property type="entry name" value="UvrC_RNaseH"/>
    <property type="match status" value="1"/>
</dbReference>
<evidence type="ECO:0000259" key="10">
    <source>
        <dbReference type="PROSITE" id="PS50165"/>
    </source>
</evidence>
<evidence type="ECO:0000313" key="12">
    <source>
        <dbReference type="Proteomes" id="UP000319619"/>
    </source>
</evidence>
<reference evidence="11 12" key="1">
    <citation type="submission" date="2017-06" db="EMBL/GenBank/DDBJ databases">
        <title>Novel microbial phyla capable of carbon fixation and sulfur reduction in deep-sea sediments.</title>
        <authorList>
            <person name="Huang J."/>
            <person name="Baker B."/>
            <person name="Wang Y."/>
        </authorList>
    </citation>
    <scope>NUCLEOTIDE SEQUENCE [LARGE SCALE GENOMIC DNA]</scope>
    <source>
        <strain evidence="11">B3_LCP</strain>
    </source>
</reference>
<keyword evidence="1 7" id="KW-0963">Cytoplasm</keyword>
<protein>
    <recommendedName>
        <fullName evidence="7">UvrABC system protein C</fullName>
        <shortName evidence="7">Protein UvrC</shortName>
    </recommendedName>
    <alternativeName>
        <fullName evidence="7">Excinuclease ABC subunit C</fullName>
    </alternativeName>
</protein>
<comment type="subunit">
    <text evidence="7">Interacts with UvrB in an incision complex.</text>
</comment>
<dbReference type="SUPFAM" id="SSF46600">
    <property type="entry name" value="C-terminal UvrC-binding domain of UvrB"/>
    <property type="match status" value="1"/>
</dbReference>
<dbReference type="SMART" id="SM00465">
    <property type="entry name" value="GIYc"/>
    <property type="match status" value="1"/>
</dbReference>
<evidence type="ECO:0000259" key="8">
    <source>
        <dbReference type="PROSITE" id="PS50151"/>
    </source>
</evidence>
<dbReference type="GO" id="GO:0009432">
    <property type="term" value="P:SOS response"/>
    <property type="evidence" value="ECO:0007669"/>
    <property type="project" value="UniProtKB-UniRule"/>
</dbReference>
<dbReference type="GO" id="GO:0003677">
    <property type="term" value="F:DNA binding"/>
    <property type="evidence" value="ECO:0007669"/>
    <property type="project" value="UniProtKB-UniRule"/>
</dbReference>
<dbReference type="PROSITE" id="PS50165">
    <property type="entry name" value="UVRC"/>
    <property type="match status" value="1"/>
</dbReference>
<dbReference type="Gene3D" id="3.40.1440.10">
    <property type="entry name" value="GIY-YIG endonuclease"/>
    <property type="match status" value="1"/>
</dbReference>
<comment type="function">
    <text evidence="7">The UvrABC repair system catalyzes the recognition and processing of DNA lesions. UvrC both incises the 5' and 3' sides of the lesion. The N-terminal half is responsible for the 3' incision and the C-terminal half is responsible for the 5' incision.</text>
</comment>
<dbReference type="InterPro" id="IPR038476">
    <property type="entry name" value="UvrC_RNase_H_dom_sf"/>
</dbReference>
<dbReference type="Gene3D" id="3.30.420.340">
    <property type="entry name" value="UvrC, RNAse H endonuclease domain"/>
    <property type="match status" value="1"/>
</dbReference>
<dbReference type="InterPro" id="IPR000305">
    <property type="entry name" value="GIY-YIG_endonuc"/>
</dbReference>
<dbReference type="Proteomes" id="UP000319619">
    <property type="component" value="Unassembled WGS sequence"/>
</dbReference>
<name>A0A532V0L2_UNCL8</name>
<gene>
    <name evidence="7" type="primary">uvrC</name>
    <name evidence="11" type="ORF">CEE37_07140</name>
</gene>
<dbReference type="InterPro" id="IPR036876">
    <property type="entry name" value="UVR_dom_sf"/>
</dbReference>
<dbReference type="NCBIfam" id="NF001824">
    <property type="entry name" value="PRK00558.1-5"/>
    <property type="match status" value="1"/>
</dbReference>
<dbReference type="CDD" id="cd10434">
    <property type="entry name" value="GIY-YIG_UvrC_Cho"/>
    <property type="match status" value="1"/>
</dbReference>
<dbReference type="Pfam" id="PF08459">
    <property type="entry name" value="UvrC_RNaseH_dom"/>
    <property type="match status" value="1"/>
</dbReference>
<dbReference type="HAMAP" id="MF_00203">
    <property type="entry name" value="UvrC"/>
    <property type="match status" value="1"/>
</dbReference>
<evidence type="ECO:0000256" key="7">
    <source>
        <dbReference type="HAMAP-Rule" id="MF_00203"/>
    </source>
</evidence>
<keyword evidence="3 7" id="KW-0228">DNA excision</keyword>
<dbReference type="GO" id="GO:0009380">
    <property type="term" value="C:excinuclease repair complex"/>
    <property type="evidence" value="ECO:0007669"/>
    <property type="project" value="InterPro"/>
</dbReference>
<dbReference type="PANTHER" id="PTHR30562:SF1">
    <property type="entry name" value="UVRABC SYSTEM PROTEIN C"/>
    <property type="match status" value="1"/>
</dbReference>
<dbReference type="Pfam" id="PF14520">
    <property type="entry name" value="HHH_5"/>
    <property type="match status" value="1"/>
</dbReference>
<evidence type="ECO:0000256" key="4">
    <source>
        <dbReference type="ARBA" id="ARBA00022881"/>
    </source>
</evidence>
<dbReference type="InterPro" id="IPR010994">
    <property type="entry name" value="RuvA_2-like"/>
</dbReference>
<accession>A0A532V0L2</accession>
<feature type="domain" description="GIY-YIG" evidence="9">
    <location>
        <begin position="21"/>
        <end position="100"/>
    </location>
</feature>
<dbReference type="InterPro" id="IPR003583">
    <property type="entry name" value="Hlx-hairpin-Hlx_DNA-bd_motif"/>
</dbReference>
<dbReference type="InterPro" id="IPR050066">
    <property type="entry name" value="UvrABC_protein_C"/>
</dbReference>
<dbReference type="GO" id="GO:0005737">
    <property type="term" value="C:cytoplasm"/>
    <property type="evidence" value="ECO:0007669"/>
    <property type="project" value="UniProtKB-SubCell"/>
</dbReference>
<evidence type="ECO:0000256" key="1">
    <source>
        <dbReference type="ARBA" id="ARBA00022490"/>
    </source>
</evidence>
<dbReference type="Gene3D" id="4.10.860.10">
    <property type="entry name" value="UVR domain"/>
    <property type="match status" value="1"/>
</dbReference>
<keyword evidence="6 7" id="KW-0742">SOS response</keyword>
<dbReference type="SUPFAM" id="SSF47781">
    <property type="entry name" value="RuvA domain 2-like"/>
    <property type="match status" value="1"/>
</dbReference>
<organism evidence="11 12">
    <name type="scientific">candidate division LCP-89 bacterium B3_LCP</name>
    <dbReference type="NCBI Taxonomy" id="2012998"/>
    <lineage>
        <taxon>Bacteria</taxon>
        <taxon>Pseudomonadati</taxon>
        <taxon>Bacteria division LCP-89</taxon>
    </lineage>
</organism>
<sequence>MISCTVSPKVKISTKLKNLPKLPGVYLFRDRSGKVIYVGKAKVLRNRVRSYFNKGDDGRYQYNRLVKAIADLEVIVTDTEIEALILEANLIKKNIPRYNVQLRDDKSYPYLKVTDELFPRVFLTRKTPRDGSKYYGPYTDVKALRQFLRTFKGVLKIRNCNRKITPELIASQKYQPCLNFHINRCASACSDGIASDKYQLNVQHLVNLIYGRDKDLIRELKAQMAEAAEGKHYEEAAQIRDRILQVENFGRLTTMGGIIAADLRDKDVIALALEDEDGCAALFQIRSGRIVGRSHFYLTSVFEKTPSDVLQAFLREYYNRTESLPDAAFLPFEIVDRNLISQWLSERKGRKVHLEVPKVGEKARLVRLVSQNAQLLLGELKIQKSKKDFIHHALKALQRDLHLNKPPRLIEAFDISNIQGRDAVGSMVCFKDAKPYKKEYRRFKIRTVKGADDFAMMGEVVRRRYRRLKNEDLPLPDLVLIDGGKGQLNRAVQVLCDLGVSNIPVIGLAKKLEEVFLHGYSDPQNIPKNSSGLKLICQIRDEAHRFAVDYHRTLRNKRTLTGELDAIPGVGEKRKKALLRHFGSLKKLKSADTQAITEVSGINPKLAQSIHNHLQKKPE</sequence>
<dbReference type="PROSITE" id="PS50164">
    <property type="entry name" value="GIY_YIG"/>
    <property type="match status" value="1"/>
</dbReference>
<evidence type="ECO:0000259" key="9">
    <source>
        <dbReference type="PROSITE" id="PS50164"/>
    </source>
</evidence>
<dbReference type="FunFam" id="3.40.1440.10:FF:000001">
    <property type="entry name" value="UvrABC system protein C"/>
    <property type="match status" value="1"/>
</dbReference>
<comment type="similarity">
    <text evidence="7">Belongs to the UvrC family.</text>
</comment>
<dbReference type="GO" id="GO:0006289">
    <property type="term" value="P:nucleotide-excision repair"/>
    <property type="evidence" value="ECO:0007669"/>
    <property type="project" value="UniProtKB-UniRule"/>
</dbReference>
<dbReference type="SUPFAM" id="SSF82771">
    <property type="entry name" value="GIY-YIG endonuclease"/>
    <property type="match status" value="1"/>
</dbReference>
<keyword evidence="4 7" id="KW-0267">Excision nuclease</keyword>
<dbReference type="GO" id="GO:0009381">
    <property type="term" value="F:excinuclease ABC activity"/>
    <property type="evidence" value="ECO:0007669"/>
    <property type="project" value="UniProtKB-UniRule"/>
</dbReference>
<dbReference type="FunFam" id="3.30.420.340:FF:000001">
    <property type="entry name" value="UvrABC system protein C"/>
    <property type="match status" value="1"/>
</dbReference>
<keyword evidence="5 7" id="KW-0234">DNA repair</keyword>